<keyword evidence="1" id="KW-0645">Protease</keyword>
<evidence type="ECO:0000313" key="7">
    <source>
        <dbReference type="EMBL" id="MFD1426819.1"/>
    </source>
</evidence>
<proteinExistence type="predicted"/>
<dbReference type="SMART" id="SM00232">
    <property type="entry name" value="JAB_MPN"/>
    <property type="match status" value="1"/>
</dbReference>
<accession>A0ABW4CA31</accession>
<dbReference type="PANTHER" id="PTHR34858:SF1">
    <property type="entry name" value="CYSO-CYSTEINE PEPTIDASE"/>
    <property type="match status" value="1"/>
</dbReference>
<protein>
    <submittedName>
        <fullName evidence="7">Mov34/MPN/PAD-1 family protein</fullName>
    </submittedName>
</protein>
<dbReference type="Pfam" id="PF14464">
    <property type="entry name" value="Prok-JAB"/>
    <property type="match status" value="1"/>
</dbReference>
<dbReference type="EMBL" id="JBHTNU010000006">
    <property type="protein sequence ID" value="MFD1426819.1"/>
    <property type="molecule type" value="Genomic_DNA"/>
</dbReference>
<feature type="domain" description="MPN" evidence="6">
    <location>
        <begin position="22"/>
        <end position="154"/>
    </location>
</feature>
<dbReference type="InterPro" id="IPR000555">
    <property type="entry name" value="JAMM/MPN+_dom"/>
</dbReference>
<dbReference type="InterPro" id="IPR028090">
    <property type="entry name" value="JAB_dom_prok"/>
</dbReference>
<keyword evidence="4" id="KW-0862">Zinc</keyword>
<dbReference type="InterPro" id="IPR051929">
    <property type="entry name" value="VirAsm_ModProt"/>
</dbReference>
<dbReference type="CDD" id="cd08070">
    <property type="entry name" value="MPN_like"/>
    <property type="match status" value="1"/>
</dbReference>
<gene>
    <name evidence="7" type="ORF">ACFQ4Y_07700</name>
</gene>
<evidence type="ECO:0000256" key="5">
    <source>
        <dbReference type="ARBA" id="ARBA00023049"/>
    </source>
</evidence>
<reference evidence="8" key="1">
    <citation type="journal article" date="2019" name="Int. J. Syst. Evol. Microbiol.">
        <title>The Global Catalogue of Microorganisms (GCM) 10K type strain sequencing project: providing services to taxonomists for standard genome sequencing and annotation.</title>
        <authorList>
            <consortium name="The Broad Institute Genomics Platform"/>
            <consortium name="The Broad Institute Genome Sequencing Center for Infectious Disease"/>
            <person name="Wu L."/>
            <person name="Ma J."/>
        </authorList>
    </citation>
    <scope>NUCLEOTIDE SEQUENCE [LARGE SCALE GENOMIC DNA]</scope>
    <source>
        <strain evidence="8">S1</strain>
    </source>
</reference>
<dbReference type="Gene3D" id="3.40.140.10">
    <property type="entry name" value="Cytidine Deaminase, domain 2"/>
    <property type="match status" value="1"/>
</dbReference>
<evidence type="ECO:0000256" key="3">
    <source>
        <dbReference type="ARBA" id="ARBA00022801"/>
    </source>
</evidence>
<keyword evidence="5" id="KW-0482">Metalloprotease</keyword>
<comment type="caution">
    <text evidence="7">The sequence shown here is derived from an EMBL/GenBank/DDBJ whole genome shotgun (WGS) entry which is preliminary data.</text>
</comment>
<dbReference type="Proteomes" id="UP001597282">
    <property type="component" value="Unassembled WGS sequence"/>
</dbReference>
<evidence type="ECO:0000256" key="4">
    <source>
        <dbReference type="ARBA" id="ARBA00022833"/>
    </source>
</evidence>
<keyword evidence="3" id="KW-0378">Hydrolase</keyword>
<sequence length="158" mass="17936">MKKTGAERSSDHGVETMALPTISIRQDVILQIEKHCLRELPREGCGLLAGQGREITRFFPIPNQDPDPDSFSFEPRTYLETLKEMRRQTLEPLGMVHSHPRSDPWPSAKDIREWHYPELTSWILSLKQAEPRLSAYCIQGGQVDPVMYLVSGPAPDPS</sequence>
<keyword evidence="8" id="KW-1185">Reference proteome</keyword>
<evidence type="ECO:0000313" key="8">
    <source>
        <dbReference type="Proteomes" id="UP001597282"/>
    </source>
</evidence>
<evidence type="ECO:0000256" key="2">
    <source>
        <dbReference type="ARBA" id="ARBA00022723"/>
    </source>
</evidence>
<organism evidence="7 8">
    <name type="scientific">Kroppenstedtia sanguinis</name>
    <dbReference type="NCBI Taxonomy" id="1380684"/>
    <lineage>
        <taxon>Bacteria</taxon>
        <taxon>Bacillati</taxon>
        <taxon>Bacillota</taxon>
        <taxon>Bacilli</taxon>
        <taxon>Bacillales</taxon>
        <taxon>Thermoactinomycetaceae</taxon>
        <taxon>Kroppenstedtia</taxon>
    </lineage>
</organism>
<keyword evidence="2" id="KW-0479">Metal-binding</keyword>
<dbReference type="PANTHER" id="PTHR34858">
    <property type="entry name" value="CYSO-CYSTEINE PEPTIDASE"/>
    <property type="match status" value="1"/>
</dbReference>
<evidence type="ECO:0000256" key="1">
    <source>
        <dbReference type="ARBA" id="ARBA00022670"/>
    </source>
</evidence>
<evidence type="ECO:0000259" key="6">
    <source>
        <dbReference type="PROSITE" id="PS50249"/>
    </source>
</evidence>
<dbReference type="InterPro" id="IPR037518">
    <property type="entry name" value="MPN"/>
</dbReference>
<dbReference type="SUPFAM" id="SSF102712">
    <property type="entry name" value="JAB1/MPN domain"/>
    <property type="match status" value="1"/>
</dbReference>
<dbReference type="PROSITE" id="PS50249">
    <property type="entry name" value="MPN"/>
    <property type="match status" value="1"/>
</dbReference>
<name>A0ABW4CA31_9BACL</name>